<organism evidence="2 3">
    <name type="scientific">Sinanodonta woodiana</name>
    <name type="common">Chinese pond mussel</name>
    <name type="synonym">Anodonta woodiana</name>
    <dbReference type="NCBI Taxonomy" id="1069815"/>
    <lineage>
        <taxon>Eukaryota</taxon>
        <taxon>Metazoa</taxon>
        <taxon>Spiralia</taxon>
        <taxon>Lophotrochozoa</taxon>
        <taxon>Mollusca</taxon>
        <taxon>Bivalvia</taxon>
        <taxon>Autobranchia</taxon>
        <taxon>Heteroconchia</taxon>
        <taxon>Palaeoheterodonta</taxon>
        <taxon>Unionida</taxon>
        <taxon>Unionoidea</taxon>
        <taxon>Unionidae</taxon>
        <taxon>Unioninae</taxon>
        <taxon>Sinanodonta</taxon>
    </lineage>
</organism>
<dbReference type="Proteomes" id="UP001634394">
    <property type="component" value="Unassembled WGS sequence"/>
</dbReference>
<comment type="caution">
    <text evidence="2">The sequence shown here is derived from an EMBL/GenBank/DDBJ whole genome shotgun (WGS) entry which is preliminary data.</text>
</comment>
<keyword evidence="1" id="KW-0812">Transmembrane</keyword>
<evidence type="ECO:0000256" key="1">
    <source>
        <dbReference type="SAM" id="Phobius"/>
    </source>
</evidence>
<gene>
    <name evidence="2" type="ORF">ACJMK2_028631</name>
</gene>
<name>A0ABD3X7P8_SINWO</name>
<dbReference type="EMBL" id="JBJQND010000003">
    <property type="protein sequence ID" value="KAL3882269.1"/>
    <property type="molecule type" value="Genomic_DNA"/>
</dbReference>
<protein>
    <submittedName>
        <fullName evidence="2">Uncharacterized protein</fullName>
    </submittedName>
</protein>
<evidence type="ECO:0000313" key="2">
    <source>
        <dbReference type="EMBL" id="KAL3882269.1"/>
    </source>
</evidence>
<dbReference type="AlphaFoldDB" id="A0ABD3X7P8"/>
<keyword evidence="3" id="KW-1185">Reference proteome</keyword>
<proteinExistence type="predicted"/>
<keyword evidence="1" id="KW-1133">Transmembrane helix</keyword>
<evidence type="ECO:0000313" key="3">
    <source>
        <dbReference type="Proteomes" id="UP001634394"/>
    </source>
</evidence>
<feature type="transmembrane region" description="Helical" evidence="1">
    <location>
        <begin position="68"/>
        <end position="88"/>
    </location>
</feature>
<reference evidence="2 3" key="1">
    <citation type="submission" date="2024-11" db="EMBL/GenBank/DDBJ databases">
        <title>Chromosome-level genome assembly of the freshwater bivalve Anodonta woodiana.</title>
        <authorList>
            <person name="Chen X."/>
        </authorList>
    </citation>
    <scope>NUCLEOTIDE SEQUENCE [LARGE SCALE GENOMIC DNA]</scope>
    <source>
        <strain evidence="2">MN2024</strain>
        <tissue evidence="2">Gills</tissue>
    </source>
</reference>
<sequence>MENSAEIITALSRIDNALNEAMNDGKLKSLALFETNGACLASLGSMEISSKEAHAVSRAFLNPISGLFQIRISSMNFVCLGLHLGILVGRSRFNMDTYFDVDKQSHEKKTELVESENRHVSADQKLALFMAAILFNNYLLIGISLYESNTCLKELKRIQDIIASELVIE</sequence>
<accession>A0ABD3X7P8</accession>
<feature type="transmembrane region" description="Helical" evidence="1">
    <location>
        <begin position="126"/>
        <end position="146"/>
    </location>
</feature>
<keyword evidence="1" id="KW-0472">Membrane</keyword>